<dbReference type="PIRSF" id="PIRSF006648">
    <property type="entry name" value="DrrB"/>
    <property type="match status" value="1"/>
</dbReference>
<dbReference type="InterPro" id="IPR047817">
    <property type="entry name" value="ABC2_TM_bact-type"/>
</dbReference>
<dbReference type="PANTHER" id="PTHR43229:SF2">
    <property type="entry name" value="NODULATION PROTEIN J"/>
    <property type="match status" value="1"/>
</dbReference>
<organism evidence="7 8">
    <name type="scientific">Companilactobacillus keshanensis</name>
    <dbReference type="NCBI Taxonomy" id="2486003"/>
    <lineage>
        <taxon>Bacteria</taxon>
        <taxon>Bacillati</taxon>
        <taxon>Bacillota</taxon>
        <taxon>Bacilli</taxon>
        <taxon>Lactobacillales</taxon>
        <taxon>Lactobacillaceae</taxon>
        <taxon>Companilactobacillus</taxon>
    </lineage>
</organism>
<dbReference type="InterPro" id="IPR013525">
    <property type="entry name" value="ABC2_TM"/>
</dbReference>
<evidence type="ECO:0000313" key="7">
    <source>
        <dbReference type="EMBL" id="MFD1418264.1"/>
    </source>
</evidence>
<feature type="transmembrane region" description="Helical" evidence="5">
    <location>
        <begin position="223"/>
        <end position="242"/>
    </location>
</feature>
<dbReference type="RefSeq" id="WP_125677737.1">
    <property type="nucleotide sequence ID" value="NZ_JBHTOI010000037.1"/>
</dbReference>
<evidence type="ECO:0000256" key="5">
    <source>
        <dbReference type="SAM" id="Phobius"/>
    </source>
</evidence>
<evidence type="ECO:0000256" key="1">
    <source>
        <dbReference type="ARBA" id="ARBA00004141"/>
    </source>
</evidence>
<dbReference type="Pfam" id="PF12698">
    <property type="entry name" value="ABC2_membrane_3"/>
    <property type="match status" value="1"/>
</dbReference>
<keyword evidence="2 5" id="KW-0812">Transmembrane</keyword>
<evidence type="ECO:0000256" key="4">
    <source>
        <dbReference type="ARBA" id="ARBA00023136"/>
    </source>
</evidence>
<protein>
    <submittedName>
        <fullName evidence="7">ABC transporter permease</fullName>
    </submittedName>
</protein>
<dbReference type="PROSITE" id="PS51012">
    <property type="entry name" value="ABC_TM2"/>
    <property type="match status" value="1"/>
</dbReference>
<dbReference type="InterPro" id="IPR000412">
    <property type="entry name" value="ABC_2_transport"/>
</dbReference>
<proteinExistence type="predicted"/>
<dbReference type="Proteomes" id="UP001597251">
    <property type="component" value="Unassembled WGS sequence"/>
</dbReference>
<feature type="transmembrane region" description="Helical" evidence="5">
    <location>
        <begin position="21"/>
        <end position="37"/>
    </location>
</feature>
<dbReference type="EMBL" id="JBHTOI010000037">
    <property type="protein sequence ID" value="MFD1418264.1"/>
    <property type="molecule type" value="Genomic_DNA"/>
</dbReference>
<feature type="transmembrane region" description="Helical" evidence="5">
    <location>
        <begin position="168"/>
        <end position="187"/>
    </location>
</feature>
<keyword evidence="3 5" id="KW-1133">Transmembrane helix</keyword>
<reference evidence="8" key="1">
    <citation type="journal article" date="2019" name="Int. J. Syst. Evol. Microbiol.">
        <title>The Global Catalogue of Microorganisms (GCM) 10K type strain sequencing project: providing services to taxonomists for standard genome sequencing and annotation.</title>
        <authorList>
            <consortium name="The Broad Institute Genomics Platform"/>
            <consortium name="The Broad Institute Genome Sequencing Center for Infectious Disease"/>
            <person name="Wu L."/>
            <person name="Ma J."/>
        </authorList>
    </citation>
    <scope>NUCLEOTIDE SEQUENCE [LARGE SCALE GENOMIC DNA]</scope>
    <source>
        <strain evidence="8">CCM 8936</strain>
    </source>
</reference>
<keyword evidence="4 5" id="KW-0472">Membrane</keyword>
<comment type="subcellular location">
    <subcellularLocation>
        <location evidence="1">Membrane</location>
        <topology evidence="1">Multi-pass membrane protein</topology>
    </subcellularLocation>
</comment>
<dbReference type="PANTHER" id="PTHR43229">
    <property type="entry name" value="NODULATION PROTEIN J"/>
    <property type="match status" value="1"/>
</dbReference>
<name>A0ABW4BV14_9LACO</name>
<evidence type="ECO:0000313" key="8">
    <source>
        <dbReference type="Proteomes" id="UP001597251"/>
    </source>
</evidence>
<keyword evidence="8" id="KW-1185">Reference proteome</keyword>
<accession>A0ABW4BV14</accession>
<feature type="domain" description="ABC transmembrane type-2" evidence="6">
    <location>
        <begin position="21"/>
        <end position="249"/>
    </location>
</feature>
<evidence type="ECO:0000256" key="3">
    <source>
        <dbReference type="ARBA" id="ARBA00022989"/>
    </source>
</evidence>
<gene>
    <name evidence="7" type="ORF">ACFQ42_05895</name>
</gene>
<comment type="caution">
    <text evidence="7">The sequence shown here is derived from an EMBL/GenBank/DDBJ whole genome shotgun (WGS) entry which is preliminary data.</text>
</comment>
<dbReference type="InterPro" id="IPR051784">
    <property type="entry name" value="Nod_factor_ABC_transporter"/>
</dbReference>
<feature type="transmembrane region" description="Helical" evidence="5">
    <location>
        <begin position="100"/>
        <end position="126"/>
    </location>
</feature>
<evidence type="ECO:0000259" key="6">
    <source>
        <dbReference type="PROSITE" id="PS51012"/>
    </source>
</evidence>
<sequence>MNSFIYQININFKRIILRNKRFFLFDMMLPIIFYLLYSKVLVNGIPQADLKTWQMNYLISMIIYSCLLGSIITVANTLLEDKTSHFDILSRLTPLPRWQYYLSRILIFMLLNLISAIVICLVGILVNHLTLQIANWSLIILISVLGTTPLIFMGILISLANNPATVNLLNNIVVFPLAIISGLWWPITMMPKWLQSIGKLTPTFEISNIDQSILHGKIINSHYILGIILWLMIIVVITLLITKYQKHKELIIE</sequence>
<feature type="transmembrane region" description="Helical" evidence="5">
    <location>
        <begin position="138"/>
        <end position="161"/>
    </location>
</feature>
<feature type="transmembrane region" description="Helical" evidence="5">
    <location>
        <begin position="57"/>
        <end position="79"/>
    </location>
</feature>
<evidence type="ECO:0000256" key="2">
    <source>
        <dbReference type="ARBA" id="ARBA00022692"/>
    </source>
</evidence>